<dbReference type="FunFam" id="3.40.50.1000:FF:000022">
    <property type="entry name" value="Phosphoglycolate phosphatase"/>
    <property type="match status" value="1"/>
</dbReference>
<dbReference type="GO" id="GO:0016787">
    <property type="term" value="F:hydrolase activity"/>
    <property type="evidence" value="ECO:0007669"/>
    <property type="project" value="UniProtKB-KW"/>
</dbReference>
<dbReference type="KEGG" id="ccb:Clocel_1086"/>
<organism evidence="1 2">
    <name type="scientific">Clostridium cellulovorans (strain ATCC 35296 / DSM 3052 / OCM 3 / 743B)</name>
    <dbReference type="NCBI Taxonomy" id="573061"/>
    <lineage>
        <taxon>Bacteria</taxon>
        <taxon>Bacillati</taxon>
        <taxon>Bacillota</taxon>
        <taxon>Clostridia</taxon>
        <taxon>Eubacteriales</taxon>
        <taxon>Clostridiaceae</taxon>
        <taxon>Clostridium</taxon>
    </lineage>
</organism>
<dbReference type="InterPro" id="IPR006439">
    <property type="entry name" value="HAD-SF_hydro_IA"/>
</dbReference>
<reference evidence="1 2" key="1">
    <citation type="submission" date="2010-08" db="EMBL/GenBank/DDBJ databases">
        <title>Complete sequence of Clostridium cellulovorans 743B.</title>
        <authorList>
            <consortium name="US DOE Joint Genome Institute"/>
            <person name="Lucas S."/>
            <person name="Copeland A."/>
            <person name="Lapidus A."/>
            <person name="Cheng J.-F."/>
            <person name="Bruce D."/>
            <person name="Goodwin L."/>
            <person name="Pitluck S."/>
            <person name="Chertkov O."/>
            <person name="Detter J.C."/>
            <person name="Han C."/>
            <person name="Tapia R."/>
            <person name="Land M."/>
            <person name="Hauser L."/>
            <person name="Chang Y.-J."/>
            <person name="Jeffries C."/>
            <person name="Kyrpides N."/>
            <person name="Ivanova N."/>
            <person name="Mikhailova N."/>
            <person name="Hemme C.L."/>
            <person name="Woyke T."/>
        </authorList>
    </citation>
    <scope>NUCLEOTIDE SEQUENCE [LARGE SCALE GENOMIC DNA]</scope>
    <source>
        <strain evidence="2">ATCC 35296 / DSM 3052 / OCM 3 / 743B</strain>
    </source>
</reference>
<proteinExistence type="predicted"/>
<keyword evidence="1" id="KW-0378">Hydrolase</keyword>
<dbReference type="CDD" id="cd04302">
    <property type="entry name" value="HAD_5NT"/>
    <property type="match status" value="1"/>
</dbReference>
<dbReference type="InterPro" id="IPR050155">
    <property type="entry name" value="HAD-like_hydrolase_sf"/>
</dbReference>
<dbReference type="Pfam" id="PF13419">
    <property type="entry name" value="HAD_2"/>
    <property type="match status" value="1"/>
</dbReference>
<dbReference type="Proteomes" id="UP000002730">
    <property type="component" value="Chromosome"/>
</dbReference>
<dbReference type="SFLD" id="SFLDS00003">
    <property type="entry name" value="Haloacid_Dehalogenase"/>
    <property type="match status" value="1"/>
</dbReference>
<dbReference type="InterPro" id="IPR023198">
    <property type="entry name" value="PGP-like_dom2"/>
</dbReference>
<dbReference type="Gene3D" id="1.10.150.240">
    <property type="entry name" value="Putative phosphatase, domain 2"/>
    <property type="match status" value="1"/>
</dbReference>
<dbReference type="EMBL" id="CP002160">
    <property type="protein sequence ID" value="ADL50845.1"/>
    <property type="molecule type" value="Genomic_DNA"/>
</dbReference>
<accession>D9SU07</accession>
<dbReference type="AlphaFoldDB" id="D9SU07"/>
<dbReference type="PANTHER" id="PTHR43434:SF20">
    <property type="entry name" value="5'-NUCLEOTIDASE"/>
    <property type="match status" value="1"/>
</dbReference>
<dbReference type="NCBIfam" id="TIGR01549">
    <property type="entry name" value="HAD-SF-IA-v1"/>
    <property type="match status" value="1"/>
</dbReference>
<dbReference type="GO" id="GO:0005829">
    <property type="term" value="C:cytosol"/>
    <property type="evidence" value="ECO:0007669"/>
    <property type="project" value="TreeGrafter"/>
</dbReference>
<dbReference type="InterPro" id="IPR041492">
    <property type="entry name" value="HAD_2"/>
</dbReference>
<dbReference type="HOGENOM" id="CLU_045011_19_4_9"/>
<dbReference type="STRING" id="573061.Clocel_1086"/>
<dbReference type="SFLD" id="SFLDG01135">
    <property type="entry name" value="C1.5.6:_HAD__Beta-PGM__Phospha"/>
    <property type="match status" value="1"/>
</dbReference>
<evidence type="ECO:0000313" key="1">
    <source>
        <dbReference type="EMBL" id="ADL50845.1"/>
    </source>
</evidence>
<gene>
    <name evidence="1" type="ordered locus">Clocel_1086</name>
</gene>
<dbReference type="GO" id="GO:0004713">
    <property type="term" value="F:protein tyrosine kinase activity"/>
    <property type="evidence" value="ECO:0007669"/>
    <property type="project" value="TreeGrafter"/>
</dbReference>
<name>D9SU07_CLOC7</name>
<dbReference type="SFLD" id="SFLDG01129">
    <property type="entry name" value="C1.5:_HAD__Beta-PGM__Phosphata"/>
    <property type="match status" value="1"/>
</dbReference>
<dbReference type="Gene3D" id="3.40.50.1000">
    <property type="entry name" value="HAD superfamily/HAD-like"/>
    <property type="match status" value="1"/>
</dbReference>
<dbReference type="PANTHER" id="PTHR43434">
    <property type="entry name" value="PHOSPHOGLYCOLATE PHOSPHATASE"/>
    <property type="match status" value="1"/>
</dbReference>
<dbReference type="SUPFAM" id="SSF56784">
    <property type="entry name" value="HAD-like"/>
    <property type="match status" value="1"/>
</dbReference>
<dbReference type="InterPro" id="IPR036412">
    <property type="entry name" value="HAD-like_sf"/>
</dbReference>
<dbReference type="eggNOG" id="COG0546">
    <property type="taxonomic scope" value="Bacteria"/>
</dbReference>
<sequence>MKDYKYILFDLDGTLTDSKVGIAKSIKYALAKYNIEVENLESLESFVGPPLMESFKEHYSFNDEKSREALEYYREYFSKKGIFENEVYPEIQSLLEKLKMKGKILIVATSKPTIYAEKILKYFNLEGYFDFIVGSNLDGTRSSKSEVISYIISELNIKDLGKVVMIGDRKHDVIGGTKNHIHTIAVTYGYGSYEELKEAKPTYFANTPKEILDIIRNPQKPFSY</sequence>
<dbReference type="InterPro" id="IPR023214">
    <property type="entry name" value="HAD_sf"/>
</dbReference>
<dbReference type="RefSeq" id="WP_010076308.1">
    <property type="nucleotide sequence ID" value="NC_014393.1"/>
</dbReference>
<evidence type="ECO:0000313" key="2">
    <source>
        <dbReference type="Proteomes" id="UP000002730"/>
    </source>
</evidence>
<keyword evidence="2" id="KW-1185">Reference proteome</keyword>
<dbReference type="OrthoDB" id="9792518at2"/>
<protein>
    <submittedName>
        <fullName evidence="1">HAD-superfamily hydrolase, subfamily IA, variant 1</fullName>
    </submittedName>
</protein>